<dbReference type="GeneID" id="104779450"/>
<keyword evidence="2" id="KW-1185">Reference proteome</keyword>
<reference evidence="3" key="2">
    <citation type="submission" date="2025-08" db="UniProtKB">
        <authorList>
            <consortium name="RefSeq"/>
        </authorList>
    </citation>
    <scope>IDENTIFICATION</scope>
    <source>
        <tissue evidence="3">Leaf</tissue>
    </source>
</reference>
<feature type="transmembrane region" description="Helical" evidence="1">
    <location>
        <begin position="368"/>
        <end position="386"/>
    </location>
</feature>
<dbReference type="PANTHER" id="PTHR31460:SF3">
    <property type="entry name" value="MESOCENTIN"/>
    <property type="match status" value="1"/>
</dbReference>
<gene>
    <name evidence="3" type="primary">LOC104779450</name>
</gene>
<dbReference type="SUPFAM" id="SSF101898">
    <property type="entry name" value="NHL repeat"/>
    <property type="match status" value="1"/>
</dbReference>
<evidence type="ECO:0000313" key="3">
    <source>
        <dbReference type="RefSeq" id="XP_010502112.1"/>
    </source>
</evidence>
<dbReference type="InterPro" id="IPR011042">
    <property type="entry name" value="6-blade_b-propeller_TolB-like"/>
</dbReference>
<dbReference type="Proteomes" id="UP000694864">
    <property type="component" value="Chromosome 4"/>
</dbReference>
<dbReference type="Gene3D" id="2.120.10.30">
    <property type="entry name" value="TolB, C-terminal domain"/>
    <property type="match status" value="1"/>
</dbReference>
<keyword evidence="1" id="KW-0472">Membrane</keyword>
<dbReference type="PANTHER" id="PTHR31460">
    <property type="match status" value="1"/>
</dbReference>
<name>A0ABM0YJU4_CAMSA</name>
<keyword evidence="1" id="KW-1133">Transmembrane helix</keyword>
<sequence>MMISEISVKKESNMLSSSSSSSSTRCGSFFVFPILFAVVLLLELPALSSADKRHVISFRSPGLYPEGLTWDPREQHFLVGSLHSRTIHSVSDAGVIETLISDPDLPDNATILGLAVDSTNRRLLACIHSLPPHLPFSALAAYDLRSGGRRIFLSPLPSLSGDDEDIARGVANDVAVDYKGNAYVTNSAKNFIWKVDRDGAASIFSKSPVFNSQPVAADADETFRDCGLNGIVYISNGYLLVVQSNTGKVFKVDEESGTARLVLLNRDLIAADGVARRKRDDTIMVVSQKKLWLLKSQDSWSEGVVYDEIDLDVEGFPTAVTVAARDRIYVLYGRVMEGIMKSYKGEGVREWFGIEEVWSDKEGGEDKIWLYVLIGFGFAYFCFWRFQMKNLITNMDKKIT</sequence>
<protein>
    <submittedName>
        <fullName evidence="3">Uncharacterized protein LOC104779450</fullName>
    </submittedName>
</protein>
<reference evidence="2" key="1">
    <citation type="journal article" date="2014" name="Nat. Commun.">
        <title>The emerging biofuel crop Camelina sativa retains a highly undifferentiated hexaploid genome structure.</title>
        <authorList>
            <person name="Kagale S."/>
            <person name="Koh C."/>
            <person name="Nixon J."/>
            <person name="Bollina V."/>
            <person name="Clarke W.E."/>
            <person name="Tuteja R."/>
            <person name="Spillane C."/>
            <person name="Robinson S.J."/>
            <person name="Links M.G."/>
            <person name="Clarke C."/>
            <person name="Higgins E.E."/>
            <person name="Huebert T."/>
            <person name="Sharpe A.G."/>
            <person name="Parkin I.A."/>
        </authorList>
    </citation>
    <scope>NUCLEOTIDE SEQUENCE [LARGE SCALE GENOMIC DNA]</scope>
    <source>
        <strain evidence="2">cv. DH55</strain>
    </source>
</reference>
<proteinExistence type="predicted"/>
<evidence type="ECO:0000256" key="1">
    <source>
        <dbReference type="SAM" id="Phobius"/>
    </source>
</evidence>
<dbReference type="RefSeq" id="XP_010502112.1">
    <property type="nucleotide sequence ID" value="XM_010503810.2"/>
</dbReference>
<organism evidence="2 3">
    <name type="scientific">Camelina sativa</name>
    <name type="common">False flax</name>
    <name type="synonym">Myagrum sativum</name>
    <dbReference type="NCBI Taxonomy" id="90675"/>
    <lineage>
        <taxon>Eukaryota</taxon>
        <taxon>Viridiplantae</taxon>
        <taxon>Streptophyta</taxon>
        <taxon>Embryophyta</taxon>
        <taxon>Tracheophyta</taxon>
        <taxon>Spermatophyta</taxon>
        <taxon>Magnoliopsida</taxon>
        <taxon>eudicotyledons</taxon>
        <taxon>Gunneridae</taxon>
        <taxon>Pentapetalae</taxon>
        <taxon>rosids</taxon>
        <taxon>malvids</taxon>
        <taxon>Brassicales</taxon>
        <taxon>Brassicaceae</taxon>
        <taxon>Camelineae</taxon>
        <taxon>Camelina</taxon>
    </lineage>
</organism>
<keyword evidence="1" id="KW-0812">Transmembrane</keyword>
<accession>A0ABM0YJU4</accession>
<dbReference type="InterPro" id="IPR053224">
    <property type="entry name" value="Sensory_adhesion_molecule"/>
</dbReference>
<evidence type="ECO:0000313" key="2">
    <source>
        <dbReference type="Proteomes" id="UP000694864"/>
    </source>
</evidence>